<dbReference type="GO" id="GO:0016787">
    <property type="term" value="F:hydrolase activity"/>
    <property type="evidence" value="ECO:0007669"/>
    <property type="project" value="UniProtKB-ARBA"/>
</dbReference>
<dbReference type="AlphaFoldDB" id="A0A3E1NI68"/>
<evidence type="ECO:0000313" key="2">
    <source>
        <dbReference type="EMBL" id="RFM27636.1"/>
    </source>
</evidence>
<dbReference type="Proteomes" id="UP000261284">
    <property type="component" value="Unassembled WGS sequence"/>
</dbReference>
<gene>
    <name evidence="2" type="ORF">DXN05_13060</name>
</gene>
<organism evidence="2 3">
    <name type="scientific">Deminuibacter soli</name>
    <dbReference type="NCBI Taxonomy" id="2291815"/>
    <lineage>
        <taxon>Bacteria</taxon>
        <taxon>Pseudomonadati</taxon>
        <taxon>Bacteroidota</taxon>
        <taxon>Chitinophagia</taxon>
        <taxon>Chitinophagales</taxon>
        <taxon>Chitinophagaceae</taxon>
        <taxon>Deminuibacter</taxon>
    </lineage>
</organism>
<feature type="chain" id="PRO_5017578396" evidence="1">
    <location>
        <begin position="21"/>
        <end position="416"/>
    </location>
</feature>
<name>A0A3E1NI68_9BACT</name>
<evidence type="ECO:0000256" key="1">
    <source>
        <dbReference type="SAM" id="SignalP"/>
    </source>
</evidence>
<dbReference type="RefSeq" id="WP_116847713.1">
    <property type="nucleotide sequence ID" value="NZ_QTJU01000004.1"/>
</dbReference>
<evidence type="ECO:0000313" key="3">
    <source>
        <dbReference type="Proteomes" id="UP000261284"/>
    </source>
</evidence>
<sequence>MFIRQLTVLLLCCIVAAAQAQRVKKVVFVIADGIPADVLETVPTPHIDSIAASGAYLRAHVGGDKGTYSETPTISAVGYNSLLTGTWVNKHNVWDNDIKAPDYNYPTIFKLLKAASPAKKIAVFSSWQENRTKLVGDGLPQTGNLKVDIAADGYELDTVQFPHDKQRDFMHRIDERVVTEAVNSLRTTAPDLSWVYLEYTDDMGHMYGDAPQFYTAVEMMDKQIGRLWNAIQYRSRHFNEDWLLVVTTDHGRAEANGKGHGGQSPRQRNTWILLNKPDINSYAKLAQPGIVDIFPTIARFMQVPIPQAVLREVDGIPLAGKVSVANMNVNVFQHKLDISWTALDATPGDKLKVWISTTNQVQTGGTDNYTLLGEVPVLQKHATFPLNNDPDPVYKIVLEAPHNTINQWWAPKEGSK</sequence>
<dbReference type="PANTHER" id="PTHR10151:SF120">
    <property type="entry name" value="BIS(5'-ADENOSYL)-TRIPHOSPHATASE"/>
    <property type="match status" value="1"/>
</dbReference>
<proteinExistence type="predicted"/>
<dbReference type="EMBL" id="QTJU01000004">
    <property type="protein sequence ID" value="RFM27636.1"/>
    <property type="molecule type" value="Genomic_DNA"/>
</dbReference>
<dbReference type="SUPFAM" id="SSF53649">
    <property type="entry name" value="Alkaline phosphatase-like"/>
    <property type="match status" value="1"/>
</dbReference>
<comment type="caution">
    <text evidence="2">The sequence shown here is derived from an EMBL/GenBank/DDBJ whole genome shotgun (WGS) entry which is preliminary data.</text>
</comment>
<dbReference type="OrthoDB" id="279982at2"/>
<keyword evidence="1" id="KW-0732">Signal</keyword>
<dbReference type="InterPro" id="IPR017850">
    <property type="entry name" value="Alkaline_phosphatase_core_sf"/>
</dbReference>
<dbReference type="Pfam" id="PF01663">
    <property type="entry name" value="Phosphodiest"/>
    <property type="match status" value="1"/>
</dbReference>
<accession>A0A3E1NI68</accession>
<dbReference type="Gene3D" id="3.40.720.10">
    <property type="entry name" value="Alkaline Phosphatase, subunit A"/>
    <property type="match status" value="1"/>
</dbReference>
<keyword evidence="3" id="KW-1185">Reference proteome</keyword>
<protein>
    <submittedName>
        <fullName evidence="2">Alkaline phosphatase family protein</fullName>
    </submittedName>
</protein>
<reference evidence="2 3" key="1">
    <citation type="submission" date="2018-08" db="EMBL/GenBank/DDBJ databases">
        <title>Chitinophagaceae sp. K23C18032701, a novel bacterium isolated from forest soil.</title>
        <authorList>
            <person name="Wang C."/>
        </authorList>
    </citation>
    <scope>NUCLEOTIDE SEQUENCE [LARGE SCALE GENOMIC DNA]</scope>
    <source>
        <strain evidence="2 3">K23C18032701</strain>
    </source>
</reference>
<dbReference type="InterPro" id="IPR002591">
    <property type="entry name" value="Phosphodiest/P_Trfase"/>
</dbReference>
<feature type="signal peptide" evidence="1">
    <location>
        <begin position="1"/>
        <end position="20"/>
    </location>
</feature>
<dbReference type="PANTHER" id="PTHR10151">
    <property type="entry name" value="ECTONUCLEOTIDE PYROPHOSPHATASE/PHOSPHODIESTERASE"/>
    <property type="match status" value="1"/>
</dbReference>